<evidence type="ECO:0000313" key="2">
    <source>
        <dbReference type="EMBL" id="MBC8568223.1"/>
    </source>
</evidence>
<comment type="caution">
    <text evidence="2">The sequence shown here is derived from an EMBL/GenBank/DDBJ whole genome shotgun (WGS) entry which is preliminary data.</text>
</comment>
<evidence type="ECO:0000256" key="1">
    <source>
        <dbReference type="SAM" id="MobiDB-lite"/>
    </source>
</evidence>
<dbReference type="EMBL" id="JACRTA010000002">
    <property type="protein sequence ID" value="MBC8568223.1"/>
    <property type="molecule type" value="Genomic_DNA"/>
</dbReference>
<gene>
    <name evidence="2" type="ORF">H8692_05520</name>
</gene>
<name>A0A926E889_9FIRM</name>
<sequence>MKNINWDNVQEATDFERIKPGGYIATILTVEDDPAREYLKMELDISEGEHVGYYSDLAASKNFWGLTLYRSYKESAQGFFKRFKNDVEKSNAGYTFNNDEKTLVHKQVGVILREEEYVANDGSVKTRIIISNTKPVSDIKAGKFKVPDLKKLDDKSVDPPSGFTVNPDDIPF</sequence>
<evidence type="ECO:0000313" key="3">
    <source>
        <dbReference type="Proteomes" id="UP000610862"/>
    </source>
</evidence>
<dbReference type="RefSeq" id="WP_187525180.1">
    <property type="nucleotide sequence ID" value="NZ_JACRTA010000002.1"/>
</dbReference>
<evidence type="ECO:0008006" key="4">
    <source>
        <dbReference type="Google" id="ProtNLM"/>
    </source>
</evidence>
<accession>A0A926E889</accession>
<protein>
    <recommendedName>
        <fullName evidence="4">DUF669 domain-containing protein</fullName>
    </recommendedName>
</protein>
<dbReference type="AlphaFoldDB" id="A0A926E889"/>
<reference evidence="2" key="1">
    <citation type="submission" date="2020-08" db="EMBL/GenBank/DDBJ databases">
        <title>Genome public.</title>
        <authorList>
            <person name="Liu C."/>
            <person name="Sun Q."/>
        </authorList>
    </citation>
    <scope>NUCLEOTIDE SEQUENCE</scope>
    <source>
        <strain evidence="2">NSJ-24</strain>
    </source>
</reference>
<proteinExistence type="predicted"/>
<keyword evidence="3" id="KW-1185">Reference proteome</keyword>
<organism evidence="2 3">
    <name type="scientific">Lentihominibacter hominis</name>
    <dbReference type="NCBI Taxonomy" id="2763645"/>
    <lineage>
        <taxon>Bacteria</taxon>
        <taxon>Bacillati</taxon>
        <taxon>Bacillota</taxon>
        <taxon>Clostridia</taxon>
        <taxon>Peptostreptococcales</taxon>
        <taxon>Anaerovoracaceae</taxon>
        <taxon>Lentihominibacter</taxon>
    </lineage>
</organism>
<dbReference type="Proteomes" id="UP000610862">
    <property type="component" value="Unassembled WGS sequence"/>
</dbReference>
<feature type="region of interest" description="Disordered" evidence="1">
    <location>
        <begin position="153"/>
        <end position="172"/>
    </location>
</feature>